<dbReference type="EMBL" id="CP003488">
    <property type="protein sequence ID" value="AFH91961.1"/>
    <property type="molecule type" value="Genomic_DNA"/>
</dbReference>
<dbReference type="NCBIfam" id="NF010180">
    <property type="entry name" value="PRK13659.1"/>
    <property type="match status" value="1"/>
</dbReference>
<dbReference type="HAMAP" id="MF_01581">
    <property type="entry name" value="UPF0482"/>
    <property type="match status" value="1"/>
</dbReference>
<feature type="chain" id="PRO_5008999703" description="UPF0482 protein S70_00290" evidence="2">
    <location>
        <begin position="31"/>
        <end position="123"/>
    </location>
</feature>
<protein>
    <recommendedName>
        <fullName evidence="2">UPF0482 protein S70_00290</fullName>
    </recommendedName>
</protein>
<dbReference type="GeneID" id="93519201"/>
<accession>A0A140NGF4</accession>
<dbReference type="OrthoDB" id="6455281at2"/>
<evidence type="ECO:0000313" key="3">
    <source>
        <dbReference type="EMBL" id="AFH91961.1"/>
    </source>
</evidence>
<proteinExistence type="inferred from homology"/>
<gene>
    <name evidence="3" type="ordered locus">S70_00290</name>
</gene>
<dbReference type="RefSeq" id="WP_004920044.1">
    <property type="nucleotide sequence ID" value="NC_017731.1"/>
</dbReference>
<reference evidence="3 4" key="1">
    <citation type="journal article" date="2012" name="J. Bacteriol.">
        <title>Complete Genome Sequence of Providencia stuartii Clinical Isolate MRSN 2154.</title>
        <authorList>
            <person name="Clifford R.J."/>
            <person name="Hang J."/>
            <person name="Riley M.C."/>
            <person name="Onmus-Leone F."/>
            <person name="Kuschner R.A."/>
            <person name="Lesho E.P."/>
            <person name="Waterman P.E."/>
        </authorList>
    </citation>
    <scope>NUCLEOTIDE SEQUENCE [LARGE SCALE GENOMIC DNA]</scope>
    <source>
        <strain evidence="3 4">MRSN 2154</strain>
    </source>
</reference>
<dbReference type="InterPro" id="IPR009700">
    <property type="entry name" value="DUF1283"/>
</dbReference>
<dbReference type="PATRIC" id="fig|1157951.4.peg.62"/>
<name>A0A140NGF4_PROSM</name>
<dbReference type="Proteomes" id="UP000005012">
    <property type="component" value="Chromosome"/>
</dbReference>
<feature type="signal peptide" evidence="2">
    <location>
        <begin position="1"/>
        <end position="30"/>
    </location>
</feature>
<evidence type="ECO:0000313" key="4">
    <source>
        <dbReference type="Proteomes" id="UP000005012"/>
    </source>
</evidence>
<dbReference type="Pfam" id="PF06932">
    <property type="entry name" value="DUF1283"/>
    <property type="match status" value="1"/>
</dbReference>
<reference evidence="4" key="2">
    <citation type="submission" date="2012-04" db="EMBL/GenBank/DDBJ databases">
        <title>Complete genome sequence of Providencia stuartii clinical isolate MRSN 2154.</title>
        <authorList>
            <person name="Clifford R.J."/>
            <person name="Hang J."/>
            <person name="Riley M.C."/>
            <person name="Onmus-Leone F."/>
            <person name="Kuschner R.A."/>
            <person name="Lesho E.P."/>
            <person name="Waterman P.E."/>
        </authorList>
    </citation>
    <scope>NUCLEOTIDE SEQUENCE [LARGE SCALE GENOMIC DNA]</scope>
    <source>
        <strain evidence="4">MRSN 2154</strain>
    </source>
</reference>
<organism evidence="3 4">
    <name type="scientific">Providencia stuartii (strain MRSN 2154)</name>
    <dbReference type="NCBI Taxonomy" id="1157951"/>
    <lineage>
        <taxon>Bacteria</taxon>
        <taxon>Pseudomonadati</taxon>
        <taxon>Pseudomonadota</taxon>
        <taxon>Gammaproteobacteria</taxon>
        <taxon>Enterobacterales</taxon>
        <taxon>Morganellaceae</taxon>
        <taxon>Providencia</taxon>
    </lineage>
</organism>
<comment type="similarity">
    <text evidence="2">Belongs to the UPF0482 family.</text>
</comment>
<dbReference type="AlphaFoldDB" id="A0A140NGF4"/>
<dbReference type="HOGENOM" id="CLU_167574_0_0_6"/>
<keyword evidence="1 2" id="KW-0732">Signal</keyword>
<dbReference type="KEGG" id="psi:S70_00290"/>
<sequence precursor="true">MSSSLKFVKQGLAAVVFCLPLLGLSSAAHAGNVNCSAGSTCVTSGNVDSVLTKEQARQEKEQWDQTRSLRTKVNSRTEKEFDKVDAAFDAKDACEKSLNLNAYWEPNTQRCLDVNTGRPLARP</sequence>
<evidence type="ECO:0000256" key="1">
    <source>
        <dbReference type="ARBA" id="ARBA00022729"/>
    </source>
</evidence>
<evidence type="ECO:0000256" key="2">
    <source>
        <dbReference type="HAMAP-Rule" id="MF_01581"/>
    </source>
</evidence>